<protein>
    <submittedName>
        <fullName evidence="2">Smr domain-containing protein</fullName>
    </submittedName>
</protein>
<dbReference type="AlphaFoldDB" id="A0A521BDZ9"/>
<dbReference type="InterPro" id="IPR036781">
    <property type="entry name" value="Smr_assoc-like_sf"/>
</dbReference>
<keyword evidence="3" id="KW-1185">Reference proteome</keyword>
<dbReference type="SUPFAM" id="SSF158949">
    <property type="entry name" value="Smr-associated domain-like"/>
    <property type="match status" value="1"/>
</dbReference>
<dbReference type="Pfam" id="PF01713">
    <property type="entry name" value="Smr"/>
    <property type="match status" value="1"/>
</dbReference>
<evidence type="ECO:0000259" key="1">
    <source>
        <dbReference type="PROSITE" id="PS50828"/>
    </source>
</evidence>
<dbReference type="Proteomes" id="UP000319040">
    <property type="component" value="Unassembled WGS sequence"/>
</dbReference>
<dbReference type="InterPro" id="IPR018598">
    <property type="entry name" value="DUF2027"/>
</dbReference>
<reference evidence="2 3" key="1">
    <citation type="submission" date="2017-05" db="EMBL/GenBank/DDBJ databases">
        <authorList>
            <person name="Varghese N."/>
            <person name="Submissions S."/>
        </authorList>
    </citation>
    <scope>NUCLEOTIDE SEQUENCE [LARGE SCALE GENOMIC DNA]</scope>
    <source>
        <strain evidence="2 3">DSM 27040</strain>
    </source>
</reference>
<sequence>MKISVGDKVRFLNEIGGGTVSRVEEGKLIYVLDDDGFEVPTLINEVVVVGKKVEEESDDSAVSLDASAQNTYQFEESDEAGEPKLLLAFARDEDLSGNVKLYLINDSNYFVFYTIGRMDKSVVNNAYHGLIEPNTKIHLDTLAINFVDGIEYVCQFLLYRQSKPYDLQQPVSHSFKLAGAKLLKESSYQSNDYLEDKALIIYLIKGVFEKKLEELSHAEINKALIQKEQQPNTLKQRKKDNKEMLEVDLHIHALLDDTRGMSNKEILEYQLAKFNEIMEANKNNKNKKIVFIHGKGNGVLKSEIIKTLKKKYTWHNYQDASFKEYGFGATMVII</sequence>
<dbReference type="Pfam" id="PF09640">
    <property type="entry name" value="DUF2027"/>
    <property type="match status" value="1"/>
</dbReference>
<gene>
    <name evidence="2" type="ORF">SAMN06265379_101882</name>
</gene>
<dbReference type="InterPro" id="IPR002625">
    <property type="entry name" value="Smr_dom"/>
</dbReference>
<dbReference type="RefSeq" id="WP_142532203.1">
    <property type="nucleotide sequence ID" value="NZ_FXTB01000001.1"/>
</dbReference>
<name>A0A521BDZ9_SACCC</name>
<dbReference type="OrthoDB" id="1524810at2"/>
<dbReference type="PROSITE" id="PS50828">
    <property type="entry name" value="SMR"/>
    <property type="match status" value="1"/>
</dbReference>
<organism evidence="2 3">
    <name type="scientific">Saccharicrinis carchari</name>
    <dbReference type="NCBI Taxonomy" id="1168039"/>
    <lineage>
        <taxon>Bacteria</taxon>
        <taxon>Pseudomonadati</taxon>
        <taxon>Bacteroidota</taxon>
        <taxon>Bacteroidia</taxon>
        <taxon>Marinilabiliales</taxon>
        <taxon>Marinilabiliaceae</taxon>
        <taxon>Saccharicrinis</taxon>
    </lineage>
</organism>
<dbReference type="EMBL" id="FXTB01000001">
    <property type="protein sequence ID" value="SMO45191.1"/>
    <property type="molecule type" value="Genomic_DNA"/>
</dbReference>
<dbReference type="Gene3D" id="2.60.40.1600">
    <property type="entry name" value="Smr-associated-like"/>
    <property type="match status" value="1"/>
</dbReference>
<evidence type="ECO:0000313" key="3">
    <source>
        <dbReference type="Proteomes" id="UP000319040"/>
    </source>
</evidence>
<dbReference type="InterPro" id="IPR036063">
    <property type="entry name" value="Smr_dom_sf"/>
</dbReference>
<dbReference type="Gene3D" id="3.30.1370.110">
    <property type="match status" value="1"/>
</dbReference>
<proteinExistence type="predicted"/>
<evidence type="ECO:0000313" key="2">
    <source>
        <dbReference type="EMBL" id="SMO45191.1"/>
    </source>
</evidence>
<accession>A0A521BDZ9</accession>
<feature type="domain" description="Smr" evidence="1">
    <location>
        <begin position="256"/>
        <end position="334"/>
    </location>
</feature>